<keyword evidence="7" id="KW-0808">Transferase</keyword>
<evidence type="ECO:0000256" key="6">
    <source>
        <dbReference type="ARBA" id="ARBA00022676"/>
    </source>
</evidence>
<feature type="domain" description="Phosphoribosyltransferase" evidence="10">
    <location>
        <begin position="10"/>
        <end position="227"/>
    </location>
</feature>
<evidence type="ECO:0000256" key="8">
    <source>
        <dbReference type="ARBA" id="ARBA00022741"/>
    </source>
</evidence>
<accession>A0A6G1HLI1</accession>
<dbReference type="Pfam" id="PF14681">
    <property type="entry name" value="UPRTase"/>
    <property type="match status" value="1"/>
</dbReference>
<dbReference type="EC" id="2.4.2.9" evidence="4"/>
<evidence type="ECO:0000256" key="1">
    <source>
        <dbReference type="ARBA" id="ARBA00001946"/>
    </source>
</evidence>
<dbReference type="InterPro" id="IPR029057">
    <property type="entry name" value="PRTase-like"/>
</dbReference>
<comment type="pathway">
    <text evidence="2">Pyrimidine metabolism; UMP biosynthesis via salvage pathway; UMP from uracil: step 1/1.</text>
</comment>
<dbReference type="Proteomes" id="UP000799640">
    <property type="component" value="Unassembled WGS sequence"/>
</dbReference>
<protein>
    <recommendedName>
        <fullName evidence="4">uracil phosphoribosyltransferase</fullName>
        <ecNumber evidence="4">2.4.2.9</ecNumber>
    </recommendedName>
</protein>
<dbReference type="AlphaFoldDB" id="A0A6G1HLI1"/>
<keyword evidence="12" id="KW-1185">Reference proteome</keyword>
<sequence>MALPTNAHISTHPCVLAKLSQLRSANTPARDVKTLVHEIATLIGSEALAATLTTTVSGSDKSPLGESFDVYTTSPTKISLVPILRSGLAMTDALSALLPTPVPIHHLGMYRERTTLQPVEYYNNLPYHGTSTTGHAAADAGPSELAIVLDPVIATGATAHAAVETLREWGVKKVVVLSVLGSEEGVRRVAEAWEGVEVWVGGVDPGVNERGMIVPGLGDVGDRLFLTVGK</sequence>
<gene>
    <name evidence="11" type="ORF">EJ06DRAFT_539670</name>
</gene>
<dbReference type="NCBIfam" id="NF001097">
    <property type="entry name" value="PRK00129.1"/>
    <property type="match status" value="1"/>
</dbReference>
<evidence type="ECO:0000313" key="11">
    <source>
        <dbReference type="EMBL" id="KAF2396761.1"/>
    </source>
</evidence>
<dbReference type="PANTHER" id="PTHR32315:SF4">
    <property type="entry name" value="URACIL PHOSPHORIBOSYLTRANSFERASE, CHLOROPLASTIC"/>
    <property type="match status" value="1"/>
</dbReference>
<reference evidence="11" key="1">
    <citation type="journal article" date="2020" name="Stud. Mycol.">
        <title>101 Dothideomycetes genomes: a test case for predicting lifestyles and emergence of pathogens.</title>
        <authorList>
            <person name="Haridas S."/>
            <person name="Albert R."/>
            <person name="Binder M."/>
            <person name="Bloem J."/>
            <person name="Labutti K."/>
            <person name="Salamov A."/>
            <person name="Andreopoulos B."/>
            <person name="Baker S."/>
            <person name="Barry K."/>
            <person name="Bills G."/>
            <person name="Bluhm B."/>
            <person name="Cannon C."/>
            <person name="Castanera R."/>
            <person name="Culley D."/>
            <person name="Daum C."/>
            <person name="Ezra D."/>
            <person name="Gonzalez J."/>
            <person name="Henrissat B."/>
            <person name="Kuo A."/>
            <person name="Liang C."/>
            <person name="Lipzen A."/>
            <person name="Lutzoni F."/>
            <person name="Magnuson J."/>
            <person name="Mondo S."/>
            <person name="Nolan M."/>
            <person name="Ohm R."/>
            <person name="Pangilinan J."/>
            <person name="Park H.-J."/>
            <person name="Ramirez L."/>
            <person name="Alfaro M."/>
            <person name="Sun H."/>
            <person name="Tritt A."/>
            <person name="Yoshinaga Y."/>
            <person name="Zwiers L.-H."/>
            <person name="Turgeon B."/>
            <person name="Goodwin S."/>
            <person name="Spatafora J."/>
            <person name="Crous P."/>
            <person name="Grigoriev I."/>
        </authorList>
    </citation>
    <scope>NUCLEOTIDE SEQUENCE</scope>
    <source>
        <strain evidence="11">CBS 262.69</strain>
    </source>
</reference>
<comment type="cofactor">
    <cofactor evidence="1">
        <name>Mg(2+)</name>
        <dbReference type="ChEBI" id="CHEBI:18420"/>
    </cofactor>
</comment>
<dbReference type="GO" id="GO:0004845">
    <property type="term" value="F:uracil phosphoribosyltransferase activity"/>
    <property type="evidence" value="ECO:0007669"/>
    <property type="project" value="UniProtKB-EC"/>
</dbReference>
<comment type="similarity">
    <text evidence="3">Belongs to the UPRTase family.</text>
</comment>
<dbReference type="InterPro" id="IPR000836">
    <property type="entry name" value="PRTase_dom"/>
</dbReference>
<keyword evidence="6" id="KW-0328">Glycosyltransferase</keyword>
<evidence type="ECO:0000256" key="4">
    <source>
        <dbReference type="ARBA" id="ARBA00011894"/>
    </source>
</evidence>
<evidence type="ECO:0000256" key="2">
    <source>
        <dbReference type="ARBA" id="ARBA00005180"/>
    </source>
</evidence>
<dbReference type="PANTHER" id="PTHR32315">
    <property type="entry name" value="ADENINE PHOSPHORIBOSYLTRANSFERASE"/>
    <property type="match status" value="1"/>
</dbReference>
<dbReference type="InterPro" id="IPR050054">
    <property type="entry name" value="UPRTase/APRTase"/>
</dbReference>
<dbReference type="GO" id="GO:0005525">
    <property type="term" value="F:GTP binding"/>
    <property type="evidence" value="ECO:0007669"/>
    <property type="project" value="UniProtKB-KW"/>
</dbReference>
<name>A0A6G1HLI1_9PEZI</name>
<evidence type="ECO:0000256" key="9">
    <source>
        <dbReference type="ARBA" id="ARBA00023134"/>
    </source>
</evidence>
<evidence type="ECO:0000256" key="3">
    <source>
        <dbReference type="ARBA" id="ARBA00009516"/>
    </source>
</evidence>
<organism evidence="11 12">
    <name type="scientific">Trichodelitschia bisporula</name>
    <dbReference type="NCBI Taxonomy" id="703511"/>
    <lineage>
        <taxon>Eukaryota</taxon>
        <taxon>Fungi</taxon>
        <taxon>Dikarya</taxon>
        <taxon>Ascomycota</taxon>
        <taxon>Pezizomycotina</taxon>
        <taxon>Dothideomycetes</taxon>
        <taxon>Dothideomycetes incertae sedis</taxon>
        <taxon>Phaeotrichales</taxon>
        <taxon>Phaeotrichaceae</taxon>
        <taxon>Trichodelitschia</taxon>
    </lineage>
</organism>
<dbReference type="SUPFAM" id="SSF53271">
    <property type="entry name" value="PRTase-like"/>
    <property type="match status" value="1"/>
</dbReference>
<dbReference type="OrthoDB" id="10257085at2759"/>
<keyword evidence="8" id="KW-0547">Nucleotide-binding</keyword>
<evidence type="ECO:0000259" key="10">
    <source>
        <dbReference type="Pfam" id="PF14681"/>
    </source>
</evidence>
<proteinExistence type="inferred from homology"/>
<dbReference type="CDD" id="cd06223">
    <property type="entry name" value="PRTases_typeI"/>
    <property type="match status" value="1"/>
</dbReference>
<dbReference type="Gene3D" id="3.40.50.2020">
    <property type="match status" value="1"/>
</dbReference>
<evidence type="ECO:0000256" key="5">
    <source>
        <dbReference type="ARBA" id="ARBA00022533"/>
    </source>
</evidence>
<keyword evidence="5" id="KW-0021">Allosteric enzyme</keyword>
<evidence type="ECO:0000313" key="12">
    <source>
        <dbReference type="Proteomes" id="UP000799640"/>
    </source>
</evidence>
<keyword evidence="9" id="KW-0342">GTP-binding</keyword>
<evidence type="ECO:0000256" key="7">
    <source>
        <dbReference type="ARBA" id="ARBA00022679"/>
    </source>
</evidence>
<dbReference type="FunFam" id="3.40.50.2020:FF:000049">
    <property type="entry name" value="Putative uracil phosphoribosyltransferase urg2"/>
    <property type="match status" value="1"/>
</dbReference>
<dbReference type="EMBL" id="ML996705">
    <property type="protein sequence ID" value="KAF2396761.1"/>
    <property type="molecule type" value="Genomic_DNA"/>
</dbReference>